<dbReference type="EMBL" id="ANJA01003627">
    <property type="protein sequence ID" value="ETO62272.1"/>
    <property type="molecule type" value="Genomic_DNA"/>
</dbReference>
<keyword evidence="1" id="KW-0472">Membrane</keyword>
<sequence>MITTWTWLSTKPNGVLAALVALQPPDGDAEKTPTSSEIPVAIRCVVLIMELALVSGGAFLLLLSSPVFGVLIRSLIGGDVAAHLCESAAFCWGLVAFMSWFFQQPKRELARRLEGFSWSSGKTCLASILLHSVAVMVLTSWAENQELVSWSNVETAVRRSDGSVATVETIQNLLLAPIKEELFFRGVIMLVCINRLQSLNRSAWISSFLFAAIHLVNARHVGTQYSVSYVMVQVVWAWLVGLFLALKLAVSGSLTQCLALHVINNIFALSVSKTNAMDMTQPATTCSVIASLAIYVIAIARQLQLLSNNQAGWKDK</sequence>
<dbReference type="InterPro" id="IPR003675">
    <property type="entry name" value="Rce1/LyrA-like_dom"/>
</dbReference>
<dbReference type="InterPro" id="IPR052710">
    <property type="entry name" value="CAAX_protease"/>
</dbReference>
<gene>
    <name evidence="4" type="ORF">F444_19796</name>
</gene>
<feature type="domain" description="CAAX prenyl protease 2/Lysostaphin resistance protein A-like" evidence="3">
    <location>
        <begin position="167"/>
        <end position="267"/>
    </location>
</feature>
<keyword evidence="2" id="KW-0732">Signal</keyword>
<dbReference type="Proteomes" id="UP000028582">
    <property type="component" value="Unassembled WGS sequence"/>
</dbReference>
<proteinExistence type="predicted"/>
<keyword evidence="1" id="KW-1133">Transmembrane helix</keyword>
<dbReference type="Pfam" id="PF02517">
    <property type="entry name" value="Rce1-like"/>
    <property type="match status" value="1"/>
</dbReference>
<evidence type="ECO:0000313" key="5">
    <source>
        <dbReference type="Proteomes" id="UP000028582"/>
    </source>
</evidence>
<keyword evidence="1" id="KW-0812">Transmembrane</keyword>
<evidence type="ECO:0000259" key="3">
    <source>
        <dbReference type="Pfam" id="PF02517"/>
    </source>
</evidence>
<feature type="signal peptide" evidence="2">
    <location>
        <begin position="1"/>
        <end position="17"/>
    </location>
</feature>
<reference evidence="4 5" key="1">
    <citation type="submission" date="2013-11" db="EMBL/GenBank/DDBJ databases">
        <title>The Genome Sequence of Phytophthora parasitica P1976.</title>
        <authorList>
            <consortium name="The Broad Institute Genomics Platform"/>
            <person name="Russ C."/>
            <person name="Tyler B."/>
            <person name="Panabieres F."/>
            <person name="Shan W."/>
            <person name="Tripathy S."/>
            <person name="Grunwald N."/>
            <person name="Machado M."/>
            <person name="Johnson C.S."/>
            <person name="Walker B."/>
            <person name="Young S."/>
            <person name="Zeng Q."/>
            <person name="Gargeya S."/>
            <person name="Fitzgerald M."/>
            <person name="Haas B."/>
            <person name="Abouelleil A."/>
            <person name="Allen A.W."/>
            <person name="Alvarado L."/>
            <person name="Arachchi H.M."/>
            <person name="Berlin A.M."/>
            <person name="Chapman S.B."/>
            <person name="Gainer-Dewar J."/>
            <person name="Goldberg J."/>
            <person name="Griggs A."/>
            <person name="Gujja S."/>
            <person name="Hansen M."/>
            <person name="Howarth C."/>
            <person name="Imamovic A."/>
            <person name="Ireland A."/>
            <person name="Larimer J."/>
            <person name="McCowan C."/>
            <person name="Murphy C."/>
            <person name="Pearson M."/>
            <person name="Poon T.W."/>
            <person name="Priest M."/>
            <person name="Roberts A."/>
            <person name="Saif S."/>
            <person name="Shea T."/>
            <person name="Sisk P."/>
            <person name="Sykes S."/>
            <person name="Wortman J."/>
            <person name="Nusbaum C."/>
            <person name="Birren B."/>
        </authorList>
    </citation>
    <scope>NUCLEOTIDE SEQUENCE [LARGE SCALE GENOMIC DNA]</scope>
    <source>
        <strain evidence="4 5">P1976</strain>
    </source>
</reference>
<dbReference type="GO" id="GO:0004175">
    <property type="term" value="F:endopeptidase activity"/>
    <property type="evidence" value="ECO:0007669"/>
    <property type="project" value="UniProtKB-ARBA"/>
</dbReference>
<organism evidence="4 5">
    <name type="scientific">Phytophthora nicotianae P1976</name>
    <dbReference type="NCBI Taxonomy" id="1317066"/>
    <lineage>
        <taxon>Eukaryota</taxon>
        <taxon>Sar</taxon>
        <taxon>Stramenopiles</taxon>
        <taxon>Oomycota</taxon>
        <taxon>Peronosporomycetes</taxon>
        <taxon>Peronosporales</taxon>
        <taxon>Peronosporaceae</taxon>
        <taxon>Phytophthora</taxon>
    </lineage>
</organism>
<feature type="chain" id="PRO_5001752716" description="CAAX prenyl protease 2/Lysostaphin resistance protein A-like domain-containing protein" evidence="2">
    <location>
        <begin position="18"/>
        <end position="316"/>
    </location>
</feature>
<dbReference type="PANTHER" id="PTHR36435:SF1">
    <property type="entry name" value="CAAX AMINO TERMINAL PROTEASE FAMILY PROTEIN"/>
    <property type="match status" value="1"/>
</dbReference>
<evidence type="ECO:0000256" key="2">
    <source>
        <dbReference type="SAM" id="SignalP"/>
    </source>
</evidence>
<comment type="caution">
    <text evidence="4">The sequence shown here is derived from an EMBL/GenBank/DDBJ whole genome shotgun (WGS) entry which is preliminary data.</text>
</comment>
<feature type="transmembrane region" description="Helical" evidence="1">
    <location>
        <begin position="282"/>
        <end position="300"/>
    </location>
</feature>
<name>A0A080Z6L1_PHYNI</name>
<evidence type="ECO:0000256" key="1">
    <source>
        <dbReference type="SAM" id="Phobius"/>
    </source>
</evidence>
<feature type="transmembrane region" description="Helical" evidence="1">
    <location>
        <begin position="234"/>
        <end position="262"/>
    </location>
</feature>
<evidence type="ECO:0000313" key="4">
    <source>
        <dbReference type="EMBL" id="ETO62272.1"/>
    </source>
</evidence>
<dbReference type="PANTHER" id="PTHR36435">
    <property type="entry name" value="SLR1288 PROTEIN"/>
    <property type="match status" value="1"/>
</dbReference>
<feature type="transmembrane region" description="Helical" evidence="1">
    <location>
        <begin position="40"/>
        <end position="68"/>
    </location>
</feature>
<dbReference type="OrthoDB" id="271604at2759"/>
<dbReference type="GO" id="GO:0080120">
    <property type="term" value="P:CAAX-box protein maturation"/>
    <property type="evidence" value="ECO:0007669"/>
    <property type="project" value="UniProtKB-ARBA"/>
</dbReference>
<dbReference type="AlphaFoldDB" id="A0A080Z6L1"/>
<feature type="transmembrane region" description="Helical" evidence="1">
    <location>
        <begin position="203"/>
        <end position="222"/>
    </location>
</feature>
<feature type="transmembrane region" description="Helical" evidence="1">
    <location>
        <begin position="80"/>
        <end position="102"/>
    </location>
</feature>
<protein>
    <recommendedName>
        <fullName evidence="3">CAAX prenyl protease 2/Lysostaphin resistance protein A-like domain-containing protein</fullName>
    </recommendedName>
</protein>
<accession>A0A080Z6L1</accession>